<evidence type="ECO:0000256" key="2">
    <source>
        <dbReference type="ARBA" id="ARBA00022980"/>
    </source>
</evidence>
<dbReference type="PRINTS" id="PR00881">
    <property type="entry name" value="L7ARS6FAMILY"/>
</dbReference>
<keyword evidence="2 5" id="KW-0689">Ribosomal protein</keyword>
<dbReference type="InterPro" id="IPR004037">
    <property type="entry name" value="Ribosomal_eL8-like_CS"/>
</dbReference>
<reference evidence="7" key="2">
    <citation type="submission" date="2025-09" db="UniProtKB">
        <authorList>
            <consortium name="Ensembl"/>
        </authorList>
    </citation>
    <scope>IDENTIFICATION</scope>
</reference>
<accession>A0A2K6EI36</accession>
<dbReference type="PANTHER" id="PTHR23105">
    <property type="entry name" value="RIBOSOMAL PROTEIN L7AE FAMILY MEMBER"/>
    <property type="match status" value="1"/>
</dbReference>
<evidence type="ECO:0000256" key="4">
    <source>
        <dbReference type="ARBA" id="ARBA00046616"/>
    </source>
</evidence>
<name>A0A2K6EI36_PROCO</name>
<dbReference type="STRING" id="379532.ENSPCOP00000001389"/>
<evidence type="ECO:0000256" key="1">
    <source>
        <dbReference type="ARBA" id="ARBA00007337"/>
    </source>
</evidence>
<keyword evidence="3 5" id="KW-0687">Ribonucleoprotein</keyword>
<sequence>MPKGKKAKGKKVAPAPTVVKKQEAKKVVNPLFEKRPKNFSIGQDIQPKRDLTRFVKWPHYIRMQRQRAILYKRLKVPPAINQFTQALDCQTPTQLLKLAHKYRPETKQEKKQPPALRAGVNTVTTLVENKKAQLVVIAHDVDPLGLVVFLPALCRKMGVPYCIIKGKARLGRLVHRKTCTTVIFTQVNSEDKGALAKLVEAIRTNYNDRYDKIHHHWGGNILGPKSVARIAKLEKAKAKELATKLG</sequence>
<evidence type="ECO:0000256" key="3">
    <source>
        <dbReference type="ARBA" id="ARBA00023274"/>
    </source>
</evidence>
<dbReference type="InterPro" id="IPR050257">
    <property type="entry name" value="eL8/uL1-like"/>
</dbReference>
<dbReference type="InterPro" id="IPR004038">
    <property type="entry name" value="Ribosomal_eL8/eL30/eS12/Gad45"/>
</dbReference>
<dbReference type="GO" id="GO:0022625">
    <property type="term" value="C:cytosolic large ribosomal subunit"/>
    <property type="evidence" value="ECO:0007669"/>
    <property type="project" value="UniProtKB-UniRule"/>
</dbReference>
<dbReference type="AlphaFoldDB" id="A0A2K6EI36"/>
<proteinExistence type="inferred from homology"/>
<evidence type="ECO:0000313" key="8">
    <source>
        <dbReference type="Proteomes" id="UP000233160"/>
    </source>
</evidence>
<dbReference type="PROSITE" id="PS01082">
    <property type="entry name" value="RIBOSOMAL_L7AE"/>
    <property type="match status" value="1"/>
</dbReference>
<comment type="subunit">
    <text evidence="4">Component of the large ribosomal subunit. Interacts with CRY1. Interacts with DICER1, AGO2, TARBP2, MOV10 and EIF6; they form a large RNA-induced silencing complex (RISC).</text>
</comment>
<comment type="similarity">
    <text evidence="1 5">Belongs to the eukaryotic ribosomal protein eL8 family.</text>
</comment>
<dbReference type="InterPro" id="IPR029064">
    <property type="entry name" value="Ribosomal_eL30-like_sf"/>
</dbReference>
<dbReference type="Proteomes" id="UP000233160">
    <property type="component" value="Unassembled WGS sequence"/>
</dbReference>
<feature type="domain" description="Ribosomal protein eL8/eL30/eS12/Gadd45" evidence="6">
    <location>
        <begin position="109"/>
        <end position="192"/>
    </location>
</feature>
<dbReference type="PRINTS" id="PR00882">
    <property type="entry name" value="RIBOSOMALL7A"/>
</dbReference>
<keyword evidence="8" id="KW-1185">Reference proteome</keyword>
<dbReference type="GO" id="GO:0042254">
    <property type="term" value="P:ribosome biogenesis"/>
    <property type="evidence" value="ECO:0007669"/>
    <property type="project" value="InterPro"/>
</dbReference>
<dbReference type="Ensembl" id="ENSPCOT00000004927.1">
    <property type="protein sequence ID" value="ENSPCOP00000001389.1"/>
    <property type="gene ID" value="ENSPCOG00000004337.1"/>
</dbReference>
<reference evidence="7" key="1">
    <citation type="submission" date="2025-08" db="UniProtKB">
        <authorList>
            <consortium name="Ensembl"/>
        </authorList>
    </citation>
    <scope>IDENTIFICATION</scope>
</reference>
<dbReference type="SUPFAM" id="SSF55315">
    <property type="entry name" value="L30e-like"/>
    <property type="match status" value="1"/>
</dbReference>
<comment type="function">
    <text evidence="5">Component of the ribosome.</text>
</comment>
<dbReference type="InterPro" id="IPR018492">
    <property type="entry name" value="Ribosomal_eL8/Nhp2"/>
</dbReference>
<dbReference type="GO" id="GO:0003723">
    <property type="term" value="F:RNA binding"/>
    <property type="evidence" value="ECO:0007669"/>
    <property type="project" value="UniProtKB-UniRule"/>
</dbReference>
<evidence type="ECO:0000259" key="6">
    <source>
        <dbReference type="Pfam" id="PF01248"/>
    </source>
</evidence>
<evidence type="ECO:0000256" key="5">
    <source>
        <dbReference type="RuleBase" id="RU367042"/>
    </source>
</evidence>
<organism evidence="7 8">
    <name type="scientific">Propithecus coquereli</name>
    <name type="common">Coquerel's sifaka</name>
    <name type="synonym">Propithecus verreauxi coquereli</name>
    <dbReference type="NCBI Taxonomy" id="379532"/>
    <lineage>
        <taxon>Eukaryota</taxon>
        <taxon>Metazoa</taxon>
        <taxon>Chordata</taxon>
        <taxon>Craniata</taxon>
        <taxon>Vertebrata</taxon>
        <taxon>Euteleostomi</taxon>
        <taxon>Mammalia</taxon>
        <taxon>Eutheria</taxon>
        <taxon>Euarchontoglires</taxon>
        <taxon>Primates</taxon>
        <taxon>Strepsirrhini</taxon>
        <taxon>Lemuriformes</taxon>
        <taxon>Indriidae</taxon>
        <taxon>Propithecus</taxon>
    </lineage>
</organism>
<dbReference type="GeneTree" id="ENSGT00940000155193"/>
<dbReference type="Pfam" id="PF01248">
    <property type="entry name" value="Ribosomal_L7Ae"/>
    <property type="match status" value="1"/>
</dbReference>
<dbReference type="FunFam" id="3.30.1330.30:FF:000112">
    <property type="entry name" value="Uncharacterized protein"/>
    <property type="match status" value="1"/>
</dbReference>
<protein>
    <recommendedName>
        <fullName evidence="5">60S ribosomal protein L7a</fullName>
    </recommendedName>
</protein>
<dbReference type="InterPro" id="IPR001921">
    <property type="entry name" value="Ribosomal_eL8_euk"/>
</dbReference>
<evidence type="ECO:0000313" key="7">
    <source>
        <dbReference type="Ensembl" id="ENSPCOP00000001389.1"/>
    </source>
</evidence>
<dbReference type="Gene3D" id="3.30.1330.30">
    <property type="match status" value="1"/>
</dbReference>